<evidence type="ECO:0000313" key="1">
    <source>
        <dbReference type="EMBL" id="JAS21613.1"/>
    </source>
</evidence>
<gene>
    <name evidence="1" type="ORF">g.4786</name>
</gene>
<accession>A0A1B6D7F3</accession>
<dbReference type="EMBL" id="GEDC01015685">
    <property type="protein sequence ID" value="JAS21613.1"/>
    <property type="molecule type" value="Transcribed_RNA"/>
</dbReference>
<reference evidence="1" key="1">
    <citation type="submission" date="2015-12" db="EMBL/GenBank/DDBJ databases">
        <title>De novo transcriptome assembly of four potential Pierce s Disease insect vectors from Arizona vineyards.</title>
        <authorList>
            <person name="Tassone E.E."/>
        </authorList>
    </citation>
    <scope>NUCLEOTIDE SEQUENCE</scope>
</reference>
<protein>
    <submittedName>
        <fullName evidence="1">Uncharacterized protein</fullName>
    </submittedName>
</protein>
<organism evidence="1">
    <name type="scientific">Clastoptera arizonana</name>
    <name type="common">Arizona spittle bug</name>
    <dbReference type="NCBI Taxonomy" id="38151"/>
    <lineage>
        <taxon>Eukaryota</taxon>
        <taxon>Metazoa</taxon>
        <taxon>Ecdysozoa</taxon>
        <taxon>Arthropoda</taxon>
        <taxon>Hexapoda</taxon>
        <taxon>Insecta</taxon>
        <taxon>Pterygota</taxon>
        <taxon>Neoptera</taxon>
        <taxon>Paraneoptera</taxon>
        <taxon>Hemiptera</taxon>
        <taxon>Auchenorrhyncha</taxon>
        <taxon>Cercopoidea</taxon>
        <taxon>Clastopteridae</taxon>
        <taxon>Clastoptera</taxon>
    </lineage>
</organism>
<sequence length="135" mass="15952">MQTHSEWSHIVNFYVILVQSTFIYSLSYKNASFNDNLFWCDRKLYAHLKNPTAEVKEVIIEDLVTYYFLLCDFMKSNDSIQPTFNKLGSNGGPLILKIDLESSILKMKYNWDEDSMDKVFMLLEDIRKLYDKIIV</sequence>
<proteinExistence type="predicted"/>
<dbReference type="AlphaFoldDB" id="A0A1B6D7F3"/>
<name>A0A1B6D7F3_9HEMI</name>